<sequence>MATFQSITMTVATVLLVLCLIFIGVSLYNSKYNTQFPPVVADCPDYWLDMSQGDASNCVNRMSLGSSACNKEMDFSGSFWTGEDGLCRKSQWARKCDLTWDGVSNNANACENN</sequence>
<keyword evidence="1" id="KW-0472">Membrane</keyword>
<evidence type="ECO:0000256" key="1">
    <source>
        <dbReference type="SAM" id="Phobius"/>
    </source>
</evidence>
<proteinExistence type="predicted"/>
<feature type="transmembrane region" description="Helical" evidence="1">
    <location>
        <begin position="6"/>
        <end position="28"/>
    </location>
</feature>
<dbReference type="AlphaFoldDB" id="A0A6C0LIH1"/>
<dbReference type="EMBL" id="MN740504">
    <property type="protein sequence ID" value="QHU30230.1"/>
    <property type="molecule type" value="Genomic_DNA"/>
</dbReference>
<reference evidence="2" key="1">
    <citation type="journal article" date="2020" name="Nature">
        <title>Giant virus diversity and host interactions through global metagenomics.</title>
        <authorList>
            <person name="Schulz F."/>
            <person name="Roux S."/>
            <person name="Paez-Espino D."/>
            <person name="Jungbluth S."/>
            <person name="Walsh D.A."/>
            <person name="Denef V.J."/>
            <person name="McMahon K.D."/>
            <person name="Konstantinidis K.T."/>
            <person name="Eloe-Fadrosh E.A."/>
            <person name="Kyrpides N.C."/>
            <person name="Woyke T."/>
        </authorList>
    </citation>
    <scope>NUCLEOTIDE SEQUENCE</scope>
    <source>
        <strain evidence="2">GVMAG-M-3300027833-11</strain>
    </source>
</reference>
<evidence type="ECO:0008006" key="3">
    <source>
        <dbReference type="Google" id="ProtNLM"/>
    </source>
</evidence>
<evidence type="ECO:0000313" key="2">
    <source>
        <dbReference type="EMBL" id="QHU30230.1"/>
    </source>
</evidence>
<keyword evidence="1" id="KW-1133">Transmembrane helix</keyword>
<keyword evidence="1" id="KW-0812">Transmembrane</keyword>
<name>A0A6C0LIH1_9ZZZZ</name>
<organism evidence="2">
    <name type="scientific">viral metagenome</name>
    <dbReference type="NCBI Taxonomy" id="1070528"/>
    <lineage>
        <taxon>unclassified sequences</taxon>
        <taxon>metagenomes</taxon>
        <taxon>organismal metagenomes</taxon>
    </lineage>
</organism>
<accession>A0A6C0LIH1</accession>
<protein>
    <recommendedName>
        <fullName evidence="3">CPW-WPC domain-containing protein</fullName>
    </recommendedName>
</protein>